<evidence type="ECO:0000256" key="8">
    <source>
        <dbReference type="SAM" id="Phobius"/>
    </source>
</evidence>
<geneLocation type="mitochondrion" evidence="9"/>
<feature type="transmembrane region" description="Helical" evidence="8">
    <location>
        <begin position="12"/>
        <end position="34"/>
    </location>
</feature>
<feature type="transmembrane region" description="Helical" evidence="8">
    <location>
        <begin position="119"/>
        <end position="141"/>
    </location>
</feature>
<organism evidence="9">
    <name type="scientific">Zygnema circumcarinatum</name>
    <name type="common">Green alga</name>
    <dbReference type="NCBI Taxonomy" id="35869"/>
    <lineage>
        <taxon>Eukaryota</taxon>
        <taxon>Viridiplantae</taxon>
        <taxon>Streptophyta</taxon>
        <taxon>Zygnematophyceae</taxon>
        <taxon>Zygnematophycidae</taxon>
        <taxon>Zygnematales</taxon>
        <taxon>Zygnemataceae</taxon>
        <taxon>Zygnema</taxon>
    </lineage>
</organism>
<feature type="transmembrane region" description="Helical" evidence="8">
    <location>
        <begin position="93"/>
        <end position="112"/>
    </location>
</feature>
<keyword evidence="9" id="KW-0496">Mitochondrion</keyword>
<reference evidence="9" key="1">
    <citation type="journal article" date="2020" name="J. Exp. Bot.">
        <title>Zygnema circumcarinatum UTEX 1559 chloroplast and mitochondrial genomes provide insight into land plant evolution.</title>
        <authorList>
            <person name="Orton L.M."/>
            <person name="Fitzek E."/>
            <person name="Feng X."/>
            <person name="Grayburn W.S."/>
            <person name="Mower J.P."/>
            <person name="Liu K."/>
            <person name="Zhang C."/>
            <person name="Duvall M.R."/>
            <person name="Yin Y."/>
        </authorList>
    </citation>
    <scope>NUCLEOTIDE SEQUENCE</scope>
    <source>
        <strain evidence="9">UTEX 1559 mating type +</strain>
    </source>
</reference>
<evidence type="ECO:0000256" key="7">
    <source>
        <dbReference type="ARBA" id="ARBA00023136"/>
    </source>
</evidence>
<name>A0A6N0GXJ9_ZYGCR</name>
<dbReference type="PANTHER" id="PTHR30070">
    <property type="entry name" value="HEME EXPORTER PROTEIN B"/>
    <property type="match status" value="1"/>
</dbReference>
<evidence type="ECO:0000256" key="4">
    <source>
        <dbReference type="ARBA" id="ARBA00022692"/>
    </source>
</evidence>
<feature type="transmembrane region" description="Helical" evidence="8">
    <location>
        <begin position="153"/>
        <end position="172"/>
    </location>
</feature>
<keyword evidence="3" id="KW-0813">Transport</keyword>
<dbReference type="InterPro" id="IPR003544">
    <property type="entry name" value="Cyt_c_biogenesis_CcmB"/>
</dbReference>
<feature type="transmembrane region" description="Helical" evidence="8">
    <location>
        <begin position="179"/>
        <end position="201"/>
    </location>
</feature>
<dbReference type="AlphaFoldDB" id="A0A6N0GXJ9"/>
<dbReference type="GO" id="GO:1903607">
    <property type="term" value="P:cytochrome c biosynthetic process"/>
    <property type="evidence" value="ECO:0007669"/>
    <property type="project" value="TreeGrafter"/>
</dbReference>
<keyword evidence="4 8" id="KW-0812">Transmembrane</keyword>
<dbReference type="PANTHER" id="PTHR30070:SF1">
    <property type="entry name" value="CYTOCHROME C BIOGENESIS B-RELATED"/>
    <property type="match status" value="1"/>
</dbReference>
<dbReference type="EMBL" id="MT040698">
    <property type="protein sequence ID" value="QKQ14683.1"/>
    <property type="molecule type" value="Genomic_DNA"/>
</dbReference>
<gene>
    <name evidence="9" type="primary">ccmB</name>
</gene>
<keyword evidence="5" id="KW-0201">Cytochrome c-type biogenesis</keyword>
<dbReference type="PRINTS" id="PR01414">
    <property type="entry name" value="CCMBBIOGNSIS"/>
</dbReference>
<dbReference type="GO" id="GO:0016020">
    <property type="term" value="C:membrane"/>
    <property type="evidence" value="ECO:0007669"/>
    <property type="project" value="UniProtKB-SubCell"/>
</dbReference>
<accession>A0A6N0GXJ9</accession>
<sequence>MLQLCLYEIRLNLSTIIMSFCLFLLYSIIIPLLIGFSPEFIYHFYYGLIWLCILFAFLPERLFQQDFEDGTLELYFLSSCSIQPIFISKLLGYWCLKISGILCTFPLLSSVYHFEQSKAICITMILGSLVFTLICGIHSSLTVALQSNSWNSLQHFTTLPTLLPLILLCTYIQTEQVNFLALVGLVSLFVWIYWIFVSITLQNVLSH</sequence>
<comment type="subcellular location">
    <subcellularLocation>
        <location evidence="1">Membrane</location>
        <topology evidence="1">Multi-pass membrane protein</topology>
    </subcellularLocation>
</comment>
<comment type="similarity">
    <text evidence="2">Belongs to the CcmB/CycW/HelB family.</text>
</comment>
<protein>
    <submittedName>
        <fullName evidence="9">Cytochrome b biosynthesis</fullName>
    </submittedName>
</protein>
<keyword evidence="7 8" id="KW-0472">Membrane</keyword>
<evidence type="ECO:0000256" key="5">
    <source>
        <dbReference type="ARBA" id="ARBA00022748"/>
    </source>
</evidence>
<proteinExistence type="inferred from homology"/>
<evidence type="ECO:0000256" key="1">
    <source>
        <dbReference type="ARBA" id="ARBA00004141"/>
    </source>
</evidence>
<evidence type="ECO:0000313" key="9">
    <source>
        <dbReference type="EMBL" id="QKQ14683.1"/>
    </source>
</evidence>
<dbReference type="GO" id="GO:0017004">
    <property type="term" value="P:cytochrome complex assembly"/>
    <property type="evidence" value="ECO:0007669"/>
    <property type="project" value="UniProtKB-KW"/>
</dbReference>
<evidence type="ECO:0000256" key="3">
    <source>
        <dbReference type="ARBA" id="ARBA00022448"/>
    </source>
</evidence>
<feature type="transmembrane region" description="Helical" evidence="8">
    <location>
        <begin position="40"/>
        <end position="58"/>
    </location>
</feature>
<dbReference type="GO" id="GO:0015232">
    <property type="term" value="F:heme transmembrane transporter activity"/>
    <property type="evidence" value="ECO:0007669"/>
    <property type="project" value="InterPro"/>
</dbReference>
<evidence type="ECO:0000256" key="2">
    <source>
        <dbReference type="ARBA" id="ARBA00010544"/>
    </source>
</evidence>
<keyword evidence="6 8" id="KW-1133">Transmembrane helix</keyword>
<evidence type="ECO:0000256" key="6">
    <source>
        <dbReference type="ARBA" id="ARBA00022989"/>
    </source>
</evidence>
<dbReference type="Pfam" id="PF03379">
    <property type="entry name" value="CcmB"/>
    <property type="match status" value="1"/>
</dbReference>